<evidence type="ECO:0000256" key="2">
    <source>
        <dbReference type="ARBA" id="ARBA00023015"/>
    </source>
</evidence>
<dbReference type="Pfam" id="PF13411">
    <property type="entry name" value="MerR_1"/>
    <property type="match status" value="1"/>
</dbReference>
<evidence type="ECO:0000256" key="3">
    <source>
        <dbReference type="ARBA" id="ARBA00023125"/>
    </source>
</evidence>
<name>A0A495URM3_9GAMM</name>
<proteinExistence type="predicted"/>
<dbReference type="AlphaFoldDB" id="A0A495URM3"/>
<evidence type="ECO:0000256" key="5">
    <source>
        <dbReference type="SAM" id="MobiDB-lite"/>
    </source>
</evidence>
<dbReference type="RefSeq" id="WP_120800321.1">
    <property type="nucleotide sequence ID" value="NZ_RBXL01000002.1"/>
</dbReference>
<dbReference type="OrthoDB" id="9808480at2"/>
<dbReference type="PROSITE" id="PS50937">
    <property type="entry name" value="HTH_MERR_2"/>
    <property type="match status" value="1"/>
</dbReference>
<evidence type="ECO:0000256" key="1">
    <source>
        <dbReference type="ARBA" id="ARBA00022491"/>
    </source>
</evidence>
<keyword evidence="4" id="KW-0804">Transcription</keyword>
<keyword evidence="2" id="KW-0805">Transcription regulation</keyword>
<evidence type="ECO:0000259" key="6">
    <source>
        <dbReference type="PROSITE" id="PS50937"/>
    </source>
</evidence>
<evidence type="ECO:0000313" key="8">
    <source>
        <dbReference type="Proteomes" id="UP000274556"/>
    </source>
</evidence>
<dbReference type="InterPro" id="IPR000551">
    <property type="entry name" value="MerR-type_HTH_dom"/>
</dbReference>
<gene>
    <name evidence="7" type="ORF">BDD21_5575</name>
</gene>
<dbReference type="InterPro" id="IPR047057">
    <property type="entry name" value="MerR_fam"/>
</dbReference>
<keyword evidence="3" id="KW-0238">DNA-binding</keyword>
<dbReference type="PANTHER" id="PTHR30204:SF69">
    <property type="entry name" value="MERR-FAMILY TRANSCRIPTIONAL REGULATOR"/>
    <property type="match status" value="1"/>
</dbReference>
<dbReference type="SUPFAM" id="SSF46955">
    <property type="entry name" value="Putative DNA-binding domain"/>
    <property type="match status" value="1"/>
</dbReference>
<feature type="domain" description="HTH merR-type" evidence="6">
    <location>
        <begin position="4"/>
        <end position="72"/>
    </location>
</feature>
<comment type="caution">
    <text evidence="7">The sequence shown here is derived from an EMBL/GenBank/DDBJ whole genome shotgun (WGS) entry which is preliminary data.</text>
</comment>
<evidence type="ECO:0000256" key="4">
    <source>
        <dbReference type="ARBA" id="ARBA00023163"/>
    </source>
</evidence>
<dbReference type="PANTHER" id="PTHR30204">
    <property type="entry name" value="REDOX-CYCLING DRUG-SENSING TRANSCRIPTIONAL ACTIVATOR SOXR"/>
    <property type="match status" value="1"/>
</dbReference>
<dbReference type="GO" id="GO:0003700">
    <property type="term" value="F:DNA-binding transcription factor activity"/>
    <property type="evidence" value="ECO:0007669"/>
    <property type="project" value="InterPro"/>
</dbReference>
<dbReference type="Proteomes" id="UP000274556">
    <property type="component" value="Unassembled WGS sequence"/>
</dbReference>
<organism evidence="7 8">
    <name type="scientific">Thiocapsa rosea</name>
    <dbReference type="NCBI Taxonomy" id="69360"/>
    <lineage>
        <taxon>Bacteria</taxon>
        <taxon>Pseudomonadati</taxon>
        <taxon>Pseudomonadota</taxon>
        <taxon>Gammaproteobacteria</taxon>
        <taxon>Chromatiales</taxon>
        <taxon>Chromatiaceae</taxon>
        <taxon>Thiocapsa</taxon>
    </lineage>
</organism>
<dbReference type="EMBL" id="RBXL01000002">
    <property type="protein sequence ID" value="RKT38048.1"/>
    <property type="molecule type" value="Genomic_DNA"/>
</dbReference>
<protein>
    <submittedName>
        <fullName evidence="7">MerR-like DNA binding protein</fullName>
    </submittedName>
</protein>
<dbReference type="GO" id="GO:0003677">
    <property type="term" value="F:DNA binding"/>
    <property type="evidence" value="ECO:0007669"/>
    <property type="project" value="UniProtKB-KW"/>
</dbReference>
<dbReference type="SMART" id="SM00422">
    <property type="entry name" value="HTH_MERR"/>
    <property type="match status" value="1"/>
</dbReference>
<evidence type="ECO:0000313" key="7">
    <source>
        <dbReference type="EMBL" id="RKT38048.1"/>
    </source>
</evidence>
<accession>A0A495URM3</accession>
<reference evidence="7 8" key="1">
    <citation type="submission" date="2018-10" db="EMBL/GenBank/DDBJ databases">
        <title>Genomic Encyclopedia of Archaeal and Bacterial Type Strains, Phase II (KMG-II): from individual species to whole genera.</title>
        <authorList>
            <person name="Goeker M."/>
        </authorList>
    </citation>
    <scope>NUCLEOTIDE SEQUENCE [LARGE SCALE GENOMIC DNA]</scope>
    <source>
        <strain evidence="7 8">DSM 235</strain>
    </source>
</reference>
<sequence>MNETLDINSLSRTADVPVRTIRYYLAEGLLPSPNGRGPAASYSREHLDRLRLIRRLQDAHQPLALIKSRLAGLDPAGVAQALAEVEGAVSNEPRSAADYVRRVMARSSQGETIPETPPTHGADEAAASKTPTRSTWERITLHPDIELHVRRPLARADQRRLEALLEQAKRLFVGND</sequence>
<keyword evidence="8" id="KW-1185">Reference proteome</keyword>
<dbReference type="InterPro" id="IPR009061">
    <property type="entry name" value="DNA-bd_dom_put_sf"/>
</dbReference>
<feature type="region of interest" description="Disordered" evidence="5">
    <location>
        <begin position="106"/>
        <end position="133"/>
    </location>
</feature>
<dbReference type="Gene3D" id="1.10.1660.10">
    <property type="match status" value="1"/>
</dbReference>
<keyword evidence="1" id="KW-0678">Repressor</keyword>